<name>A0A9P5NJ60_GYMJU</name>
<keyword evidence="8" id="KW-1185">Reference proteome</keyword>
<dbReference type="InterPro" id="IPR027469">
    <property type="entry name" value="Cation_efflux_TMD_sf"/>
</dbReference>
<proteinExistence type="predicted"/>
<accession>A0A9P5NJ60</accession>
<evidence type="ECO:0000256" key="3">
    <source>
        <dbReference type="ARBA" id="ARBA00022989"/>
    </source>
</evidence>
<feature type="transmembrane region" description="Helical" evidence="6">
    <location>
        <begin position="586"/>
        <end position="605"/>
    </location>
</feature>
<feature type="compositionally biased region" description="Basic residues" evidence="5">
    <location>
        <begin position="211"/>
        <end position="221"/>
    </location>
</feature>
<evidence type="ECO:0000313" key="7">
    <source>
        <dbReference type="EMBL" id="KAF8889747.1"/>
    </source>
</evidence>
<feature type="transmembrane region" description="Helical" evidence="6">
    <location>
        <begin position="487"/>
        <end position="511"/>
    </location>
</feature>
<feature type="compositionally biased region" description="Polar residues" evidence="5">
    <location>
        <begin position="21"/>
        <end position="33"/>
    </location>
</feature>
<evidence type="ECO:0000313" key="8">
    <source>
        <dbReference type="Proteomes" id="UP000724874"/>
    </source>
</evidence>
<dbReference type="Gene3D" id="1.20.1510.10">
    <property type="entry name" value="Cation efflux protein transmembrane domain"/>
    <property type="match status" value="1"/>
</dbReference>
<dbReference type="OrthoDB" id="5382797at2759"/>
<comment type="subcellular location">
    <subcellularLocation>
        <location evidence="1">Membrane</location>
        <topology evidence="1">Multi-pass membrane protein</topology>
    </subcellularLocation>
</comment>
<keyword evidence="2 6" id="KW-0812">Transmembrane</keyword>
<dbReference type="AlphaFoldDB" id="A0A9P5NJ60"/>
<evidence type="ECO:0000256" key="5">
    <source>
        <dbReference type="SAM" id="MobiDB-lite"/>
    </source>
</evidence>
<evidence type="ECO:0008006" key="9">
    <source>
        <dbReference type="Google" id="ProtNLM"/>
    </source>
</evidence>
<keyword evidence="4 6" id="KW-0472">Membrane</keyword>
<dbReference type="SUPFAM" id="SSF161111">
    <property type="entry name" value="Cation efflux protein transmembrane domain-like"/>
    <property type="match status" value="1"/>
</dbReference>
<feature type="compositionally biased region" description="Low complexity" evidence="5">
    <location>
        <begin position="183"/>
        <end position="194"/>
    </location>
</feature>
<dbReference type="Proteomes" id="UP000724874">
    <property type="component" value="Unassembled WGS sequence"/>
</dbReference>
<feature type="compositionally biased region" description="Basic residues" evidence="5">
    <location>
        <begin position="349"/>
        <end position="360"/>
    </location>
</feature>
<feature type="region of interest" description="Disordered" evidence="5">
    <location>
        <begin position="1"/>
        <end position="251"/>
    </location>
</feature>
<feature type="compositionally biased region" description="Low complexity" evidence="5">
    <location>
        <begin position="139"/>
        <end position="172"/>
    </location>
</feature>
<protein>
    <recommendedName>
        <fullName evidence="9">Zinc transporter 6</fullName>
    </recommendedName>
</protein>
<keyword evidence="3 6" id="KW-1133">Transmembrane helix</keyword>
<evidence type="ECO:0000256" key="2">
    <source>
        <dbReference type="ARBA" id="ARBA00022692"/>
    </source>
</evidence>
<feature type="compositionally biased region" description="Pro residues" evidence="5">
    <location>
        <begin position="76"/>
        <end position="86"/>
    </location>
</feature>
<reference evidence="7" key="1">
    <citation type="submission" date="2020-11" db="EMBL/GenBank/DDBJ databases">
        <authorList>
            <consortium name="DOE Joint Genome Institute"/>
            <person name="Ahrendt S."/>
            <person name="Riley R."/>
            <person name="Andreopoulos W."/>
            <person name="LaButti K."/>
            <person name="Pangilinan J."/>
            <person name="Ruiz-duenas F.J."/>
            <person name="Barrasa J.M."/>
            <person name="Sanchez-Garcia M."/>
            <person name="Camarero S."/>
            <person name="Miyauchi S."/>
            <person name="Serrano A."/>
            <person name="Linde D."/>
            <person name="Babiker R."/>
            <person name="Drula E."/>
            <person name="Ayuso-Fernandez I."/>
            <person name="Pacheco R."/>
            <person name="Padilla G."/>
            <person name="Ferreira P."/>
            <person name="Barriuso J."/>
            <person name="Kellner H."/>
            <person name="Castanera R."/>
            <person name="Alfaro M."/>
            <person name="Ramirez L."/>
            <person name="Pisabarro A.G."/>
            <person name="Kuo A."/>
            <person name="Tritt A."/>
            <person name="Lipzen A."/>
            <person name="He G."/>
            <person name="Yan M."/>
            <person name="Ng V."/>
            <person name="Cullen D."/>
            <person name="Martin F."/>
            <person name="Rosso M.-N."/>
            <person name="Henrissat B."/>
            <person name="Hibbett D."/>
            <person name="Martinez A.T."/>
            <person name="Grigoriev I.V."/>
        </authorList>
    </citation>
    <scope>NUCLEOTIDE SEQUENCE</scope>
    <source>
        <strain evidence="7">AH 44721</strain>
    </source>
</reference>
<evidence type="ECO:0000256" key="6">
    <source>
        <dbReference type="SAM" id="Phobius"/>
    </source>
</evidence>
<feature type="region of interest" description="Disordered" evidence="5">
    <location>
        <begin position="271"/>
        <end position="365"/>
    </location>
</feature>
<evidence type="ECO:0000256" key="1">
    <source>
        <dbReference type="ARBA" id="ARBA00004141"/>
    </source>
</evidence>
<gene>
    <name evidence="7" type="ORF">CPB84DRAFT_1785318</name>
</gene>
<evidence type="ECO:0000256" key="4">
    <source>
        <dbReference type="ARBA" id="ARBA00023136"/>
    </source>
</evidence>
<feature type="compositionally biased region" description="Low complexity" evidence="5">
    <location>
        <begin position="397"/>
        <end position="414"/>
    </location>
</feature>
<comment type="caution">
    <text evidence="7">The sequence shown here is derived from an EMBL/GenBank/DDBJ whole genome shotgun (WGS) entry which is preliminary data.</text>
</comment>
<feature type="compositionally biased region" description="Low complexity" evidence="5">
    <location>
        <begin position="328"/>
        <end position="348"/>
    </location>
</feature>
<dbReference type="EMBL" id="JADNYJ010000078">
    <property type="protein sequence ID" value="KAF8889747.1"/>
    <property type="molecule type" value="Genomic_DNA"/>
</dbReference>
<feature type="transmembrane region" description="Helical" evidence="6">
    <location>
        <begin position="685"/>
        <end position="709"/>
    </location>
</feature>
<dbReference type="GO" id="GO:0016020">
    <property type="term" value="C:membrane"/>
    <property type="evidence" value="ECO:0007669"/>
    <property type="project" value="UniProtKB-SubCell"/>
</dbReference>
<feature type="transmembrane region" description="Helical" evidence="6">
    <location>
        <begin position="655"/>
        <end position="673"/>
    </location>
</feature>
<feature type="transmembrane region" description="Helical" evidence="6">
    <location>
        <begin position="532"/>
        <end position="553"/>
    </location>
</feature>
<organism evidence="7 8">
    <name type="scientific">Gymnopilus junonius</name>
    <name type="common">Spectacular rustgill mushroom</name>
    <name type="synonym">Gymnopilus spectabilis subsp. junonius</name>
    <dbReference type="NCBI Taxonomy" id="109634"/>
    <lineage>
        <taxon>Eukaryota</taxon>
        <taxon>Fungi</taxon>
        <taxon>Dikarya</taxon>
        <taxon>Basidiomycota</taxon>
        <taxon>Agaricomycotina</taxon>
        <taxon>Agaricomycetes</taxon>
        <taxon>Agaricomycetidae</taxon>
        <taxon>Agaricales</taxon>
        <taxon>Agaricineae</taxon>
        <taxon>Hymenogastraceae</taxon>
        <taxon>Gymnopilus</taxon>
    </lineage>
</organism>
<feature type="region of interest" description="Disordered" evidence="5">
    <location>
        <begin position="387"/>
        <end position="454"/>
    </location>
</feature>
<sequence>MSVQTQQIHRRKSSKDEDEINSTPISQPSNVEVTLTVPEQHDLPSVTLAPPPRNRVHSAPLQSQYGHSRTPSSPNTLPPPSSPSPSPFRTNFQPMSMPPRQLNGHGHPMPITSPFRSTFSGTMGPPQMMNGHSRTRSISTPFSPALPSPLSSSFPPSSMSSSGSPPNSALPPYLSPSQSAPENLQNPNQNMNQNGEAQVHSPQASASTAAKHARRHSRMHSRNLSVFFPRPESLSHRTISEDGDPEGGQEITIPTSNDEVEAQVIPAAGSSVSIPGRDMRRNSSHGHSPITPLGQGFTFGARPPPGVPMPDSDGDGNMESMLTAPPMSLSLSGSSTSSSTSATSTTSTSKKRGHHHKHSLSHNFFSFLEPGTNGALNSREEELHTLPTPIPVSPWGPISAIPPDSAAPSKTSFGFGPGSGSGSAVPSPVPSPLTMNGHAHPHHTHPHPSADPRISPGALTVSLAQFTLGAWLWVTGQQVGSLACTGLGYWIVFDAFGVALAGVVPGWLAAGSRSGPGMMKEREKIRRPYGNGRLETVLMFAQAVYLLFSSVYVCKETVEHVLLSAGEGQGHHHHHGDEEEGFGIDFPIFMTFITFVSLFATALIFENNTKIVHIAGNRIPSIPTLLRSIWSPSRNHHLQDAPPTTRLGLLVSNPFVASPLLFCAGIVGIALVLPPAQHRSADLVLASLIALVTFQVAYRACVVLGAVLLQTSPSRGLANGKMEAFLRAMRSYASPLPLSSSASSKSSSSLPSASASLVITLELHVREGLGDEDVLKLTRWAWERCVSAIISGYGGAGGGGTGGSVNLRDVKEMGEDGPGVPEVTVGVVRG</sequence>